<accession>A0A919HZW5</accession>
<dbReference type="Gene3D" id="1.20.1640.10">
    <property type="entry name" value="Multidrug efflux transporter AcrB transmembrane domain"/>
    <property type="match status" value="1"/>
</dbReference>
<dbReference type="GO" id="GO:0005886">
    <property type="term" value="C:plasma membrane"/>
    <property type="evidence" value="ECO:0007669"/>
    <property type="project" value="TreeGrafter"/>
</dbReference>
<feature type="transmembrane region" description="Helical" evidence="3">
    <location>
        <begin position="21"/>
        <end position="42"/>
    </location>
</feature>
<dbReference type="Gene3D" id="3.30.70.1440">
    <property type="entry name" value="Multidrug efflux transporter AcrB pore domain"/>
    <property type="match status" value="1"/>
</dbReference>
<comment type="caution">
    <text evidence="4">The sequence shown here is derived from an EMBL/GenBank/DDBJ whole genome shotgun (WGS) entry which is preliminary data.</text>
</comment>
<dbReference type="PANTHER" id="PTHR32063">
    <property type="match status" value="1"/>
</dbReference>
<sequence length="107" mass="11280">MPSSVRGSFAGTAQVFQQTMNAQVILILAAIATVYIVLGVLYESYVHPLTILSTLPSAGVGALLALEIFDAPFSLIALIGIMLLIGIVKKNAIMMVDFAPRRSATAT</sequence>
<keyword evidence="2 3" id="KW-1133">Transmembrane helix</keyword>
<organism evidence="4 5">
    <name type="scientific">Klebsiella pneumoniae</name>
    <dbReference type="NCBI Taxonomy" id="573"/>
    <lineage>
        <taxon>Bacteria</taxon>
        <taxon>Pseudomonadati</taxon>
        <taxon>Pseudomonadota</taxon>
        <taxon>Gammaproteobacteria</taxon>
        <taxon>Enterobacterales</taxon>
        <taxon>Enterobacteriaceae</taxon>
        <taxon>Klebsiella/Raoultella group</taxon>
        <taxon>Klebsiella</taxon>
        <taxon>Klebsiella pneumoniae complex</taxon>
    </lineage>
</organism>
<evidence type="ECO:0000256" key="2">
    <source>
        <dbReference type="ARBA" id="ARBA00022989"/>
    </source>
</evidence>
<protein>
    <recommendedName>
        <fullName evidence="6">Multidrug transporter MdtC</fullName>
    </recommendedName>
</protein>
<evidence type="ECO:0000256" key="3">
    <source>
        <dbReference type="SAM" id="Phobius"/>
    </source>
</evidence>
<evidence type="ECO:0000313" key="5">
    <source>
        <dbReference type="Proteomes" id="UP000655094"/>
    </source>
</evidence>
<keyword evidence="1 3" id="KW-0812">Transmembrane</keyword>
<dbReference type="Proteomes" id="UP000655094">
    <property type="component" value="Unassembled WGS sequence"/>
</dbReference>
<name>A0A919HZW5_KLEPN</name>
<dbReference type="SUPFAM" id="SSF82866">
    <property type="entry name" value="Multidrug efflux transporter AcrB transmembrane domain"/>
    <property type="match status" value="1"/>
</dbReference>
<dbReference type="PANTHER" id="PTHR32063:SF34">
    <property type="entry name" value="MULTIDRUG RESISTANCE PROTEIN MDTC"/>
    <property type="match status" value="1"/>
</dbReference>
<dbReference type="InterPro" id="IPR001036">
    <property type="entry name" value="Acrflvin-R"/>
</dbReference>
<dbReference type="Pfam" id="PF00873">
    <property type="entry name" value="ACR_tran"/>
    <property type="match status" value="1"/>
</dbReference>
<feature type="transmembrane region" description="Helical" evidence="3">
    <location>
        <begin position="62"/>
        <end position="85"/>
    </location>
</feature>
<evidence type="ECO:0008006" key="6">
    <source>
        <dbReference type="Google" id="ProtNLM"/>
    </source>
</evidence>
<reference evidence="4" key="1">
    <citation type="submission" date="2020-10" db="EMBL/GenBank/DDBJ databases">
        <title>Genome Sequence of ESBL Producing Zambian Clinical Strains.</title>
        <authorList>
            <person name="Shawa M."/>
            <person name="Furuta Y."/>
            <person name="Simbotwe M."/>
            <person name="Mulenga E."/>
            <person name="Mubanga M."/>
            <person name="Mulenga G."/>
            <person name="Kaile C."/>
            <person name="Zorigt T."/>
            <person name="Hang'ombe B."/>
            <person name="Higashi H."/>
        </authorList>
    </citation>
    <scope>NUCLEOTIDE SEQUENCE</scope>
    <source>
        <strain evidence="4">Zam_UTH_09</strain>
    </source>
</reference>
<proteinExistence type="predicted"/>
<evidence type="ECO:0000256" key="1">
    <source>
        <dbReference type="ARBA" id="ARBA00022692"/>
    </source>
</evidence>
<keyword evidence="3" id="KW-0472">Membrane</keyword>
<dbReference type="AlphaFoldDB" id="A0A919HZW5"/>
<evidence type="ECO:0000313" key="4">
    <source>
        <dbReference type="EMBL" id="GHK57150.1"/>
    </source>
</evidence>
<dbReference type="GO" id="GO:0042910">
    <property type="term" value="F:xenobiotic transmembrane transporter activity"/>
    <property type="evidence" value="ECO:0007669"/>
    <property type="project" value="TreeGrafter"/>
</dbReference>
<dbReference type="EMBL" id="BNFF01000002">
    <property type="protein sequence ID" value="GHK57150.1"/>
    <property type="molecule type" value="Genomic_DNA"/>
</dbReference>
<gene>
    <name evidence="4" type="ORF">KPZU09_68860</name>
</gene>